<keyword evidence="4 6" id="KW-0472">Membrane</keyword>
<dbReference type="OrthoDB" id="444631at2759"/>
<evidence type="ECO:0000313" key="9">
    <source>
        <dbReference type="Proteomes" id="UP000799778"/>
    </source>
</evidence>
<evidence type="ECO:0000259" key="7">
    <source>
        <dbReference type="Pfam" id="PF20684"/>
    </source>
</evidence>
<feature type="transmembrane region" description="Helical" evidence="6">
    <location>
        <begin position="40"/>
        <end position="59"/>
    </location>
</feature>
<dbReference type="Proteomes" id="UP000799778">
    <property type="component" value="Unassembled WGS sequence"/>
</dbReference>
<dbReference type="RefSeq" id="XP_033389799.1">
    <property type="nucleotide sequence ID" value="XM_033533501.1"/>
</dbReference>
<evidence type="ECO:0000256" key="6">
    <source>
        <dbReference type="SAM" id="Phobius"/>
    </source>
</evidence>
<keyword evidence="2 6" id="KW-0812">Transmembrane</keyword>
<feature type="transmembrane region" description="Helical" evidence="6">
    <location>
        <begin position="198"/>
        <end position="219"/>
    </location>
</feature>
<evidence type="ECO:0000256" key="4">
    <source>
        <dbReference type="ARBA" id="ARBA00023136"/>
    </source>
</evidence>
<comment type="similarity">
    <text evidence="5">Belongs to the SAT4 family.</text>
</comment>
<evidence type="ECO:0000313" key="8">
    <source>
        <dbReference type="EMBL" id="KAF2021460.1"/>
    </source>
</evidence>
<keyword evidence="9" id="KW-1185">Reference proteome</keyword>
<feature type="transmembrane region" description="Helical" evidence="6">
    <location>
        <begin position="113"/>
        <end position="140"/>
    </location>
</feature>
<dbReference type="Pfam" id="PF20684">
    <property type="entry name" value="Fung_rhodopsin"/>
    <property type="match status" value="1"/>
</dbReference>
<feature type="transmembrane region" description="Helical" evidence="6">
    <location>
        <begin position="71"/>
        <end position="93"/>
    </location>
</feature>
<dbReference type="GeneID" id="54290898"/>
<comment type="subcellular location">
    <subcellularLocation>
        <location evidence="1">Membrane</location>
        <topology evidence="1">Multi-pass membrane protein</topology>
    </subcellularLocation>
</comment>
<dbReference type="InterPro" id="IPR049326">
    <property type="entry name" value="Rhodopsin_dom_fungi"/>
</dbReference>
<dbReference type="EMBL" id="ML978066">
    <property type="protein sequence ID" value="KAF2021460.1"/>
    <property type="molecule type" value="Genomic_DNA"/>
</dbReference>
<reference evidence="8" key="1">
    <citation type="journal article" date="2020" name="Stud. Mycol.">
        <title>101 Dothideomycetes genomes: a test case for predicting lifestyles and emergence of pathogens.</title>
        <authorList>
            <person name="Haridas S."/>
            <person name="Albert R."/>
            <person name="Binder M."/>
            <person name="Bloem J."/>
            <person name="Labutti K."/>
            <person name="Salamov A."/>
            <person name="Andreopoulos B."/>
            <person name="Baker S."/>
            <person name="Barry K."/>
            <person name="Bills G."/>
            <person name="Bluhm B."/>
            <person name="Cannon C."/>
            <person name="Castanera R."/>
            <person name="Culley D."/>
            <person name="Daum C."/>
            <person name="Ezra D."/>
            <person name="Gonzalez J."/>
            <person name="Henrissat B."/>
            <person name="Kuo A."/>
            <person name="Liang C."/>
            <person name="Lipzen A."/>
            <person name="Lutzoni F."/>
            <person name="Magnuson J."/>
            <person name="Mondo S."/>
            <person name="Nolan M."/>
            <person name="Ohm R."/>
            <person name="Pangilinan J."/>
            <person name="Park H.-J."/>
            <person name="Ramirez L."/>
            <person name="Alfaro M."/>
            <person name="Sun H."/>
            <person name="Tritt A."/>
            <person name="Yoshinaga Y."/>
            <person name="Zwiers L.-H."/>
            <person name="Turgeon B."/>
            <person name="Goodwin S."/>
            <person name="Spatafora J."/>
            <person name="Crous P."/>
            <person name="Grigoriev I."/>
        </authorList>
    </citation>
    <scope>NUCLEOTIDE SEQUENCE</scope>
    <source>
        <strain evidence="8">CBS 175.79</strain>
    </source>
</reference>
<protein>
    <recommendedName>
        <fullName evidence="7">Rhodopsin domain-containing protein</fullName>
    </recommendedName>
</protein>
<dbReference type="PANTHER" id="PTHR33048">
    <property type="entry name" value="PTH11-LIKE INTEGRAL MEMBRANE PROTEIN (AFU_ORTHOLOGUE AFUA_5G11245)"/>
    <property type="match status" value="1"/>
</dbReference>
<evidence type="ECO:0000256" key="1">
    <source>
        <dbReference type="ARBA" id="ARBA00004141"/>
    </source>
</evidence>
<keyword evidence="3 6" id="KW-1133">Transmembrane helix</keyword>
<dbReference type="InterPro" id="IPR052337">
    <property type="entry name" value="SAT4-like"/>
</dbReference>
<feature type="domain" description="Rhodopsin" evidence="7">
    <location>
        <begin position="55"/>
        <end position="294"/>
    </location>
</feature>
<proteinExistence type="inferred from homology"/>
<evidence type="ECO:0000256" key="5">
    <source>
        <dbReference type="ARBA" id="ARBA00038359"/>
    </source>
</evidence>
<gene>
    <name evidence="8" type="ORF">BU24DRAFT_487875</name>
</gene>
<evidence type="ECO:0000256" key="3">
    <source>
        <dbReference type="ARBA" id="ARBA00022989"/>
    </source>
</evidence>
<accession>A0A6A5Y9H1</accession>
<sequence length="427" mass="47853">MLAGRQAVDNSTGILYTTEPIAPHTRHTTHRPNLHGELKATALSTTFVALLAVGLRIFTRTRLVQGGLHTDDYMVMVGLLFSVLLLGINFKHLEVGLGYHIWDVPLSDFTVPFQVMTLVGTIFYATSLAFTKISILCFYLRLSPQAWFRWLVWTLIGIVTTYAVVYNLLSIFACWPLAATWDATLMPTAKCIDPLTKYVALSILNIIIDVFTLVLPIPVIAPLHMGLKQKITVCLLFATGAFVCAVAVRRTILLEPLMTSTDYTWAAVEQFHWCFAEVNASIVCASVSALKPFFWKYIPGLISSRYRSYAEGKYYQGGSAPFEHNSEGRKIPRHRGREVYELESRDDASELSDRMKLPIQGVDDEARLWESEHAMSPHHSTLAGNTGRRSSSVCHATYPEEAKRHSGTKATNQIWVKSETRISYSKS</sequence>
<organism evidence="8 9">
    <name type="scientific">Aaosphaeria arxii CBS 175.79</name>
    <dbReference type="NCBI Taxonomy" id="1450172"/>
    <lineage>
        <taxon>Eukaryota</taxon>
        <taxon>Fungi</taxon>
        <taxon>Dikarya</taxon>
        <taxon>Ascomycota</taxon>
        <taxon>Pezizomycotina</taxon>
        <taxon>Dothideomycetes</taxon>
        <taxon>Pleosporomycetidae</taxon>
        <taxon>Pleosporales</taxon>
        <taxon>Pleosporales incertae sedis</taxon>
        <taxon>Aaosphaeria</taxon>
    </lineage>
</organism>
<dbReference type="AlphaFoldDB" id="A0A6A5Y9H1"/>
<feature type="transmembrane region" description="Helical" evidence="6">
    <location>
        <begin position="152"/>
        <end position="178"/>
    </location>
</feature>
<name>A0A6A5Y9H1_9PLEO</name>
<evidence type="ECO:0000256" key="2">
    <source>
        <dbReference type="ARBA" id="ARBA00022692"/>
    </source>
</evidence>
<dbReference type="PANTHER" id="PTHR33048:SF124">
    <property type="entry name" value="INTEGRAL MEMBRANE PROTEIN"/>
    <property type="match status" value="1"/>
</dbReference>
<feature type="transmembrane region" description="Helical" evidence="6">
    <location>
        <begin position="231"/>
        <end position="248"/>
    </location>
</feature>
<dbReference type="GO" id="GO:0016020">
    <property type="term" value="C:membrane"/>
    <property type="evidence" value="ECO:0007669"/>
    <property type="project" value="UniProtKB-SubCell"/>
</dbReference>